<evidence type="ECO:0000256" key="1">
    <source>
        <dbReference type="SAM" id="SignalP"/>
    </source>
</evidence>
<feature type="chain" id="PRO_5014798611" evidence="1">
    <location>
        <begin position="17"/>
        <end position="146"/>
    </location>
</feature>
<dbReference type="EMBL" id="GGFJ01011754">
    <property type="protein sequence ID" value="MBW60895.1"/>
    <property type="molecule type" value="Transcribed_RNA"/>
</dbReference>
<accession>A0A2M4C6N8</accession>
<keyword evidence="1" id="KW-0732">Signal</keyword>
<sequence length="146" mass="16385">MLLFLFLSTPELIALGWIDLFRRVHPAIVRANGFRGFVGLRVVLHLEIVHHDLLQLLEDTGLLDVVLVGRVQRYVGTVHQVRHIAHMLRTRSLPCDRGPFALPVDKDELCDTGFTVVDPQECVLYLARVQLPGQLANAVLTGVLHL</sequence>
<proteinExistence type="predicted"/>
<feature type="signal peptide" evidence="1">
    <location>
        <begin position="1"/>
        <end position="16"/>
    </location>
</feature>
<organism evidence="2">
    <name type="scientific">Anopheles marajoara</name>
    <dbReference type="NCBI Taxonomy" id="58244"/>
    <lineage>
        <taxon>Eukaryota</taxon>
        <taxon>Metazoa</taxon>
        <taxon>Ecdysozoa</taxon>
        <taxon>Arthropoda</taxon>
        <taxon>Hexapoda</taxon>
        <taxon>Insecta</taxon>
        <taxon>Pterygota</taxon>
        <taxon>Neoptera</taxon>
        <taxon>Endopterygota</taxon>
        <taxon>Diptera</taxon>
        <taxon>Nematocera</taxon>
        <taxon>Culicoidea</taxon>
        <taxon>Culicidae</taxon>
        <taxon>Anophelinae</taxon>
        <taxon>Anopheles</taxon>
    </lineage>
</organism>
<dbReference type="AlphaFoldDB" id="A0A2M4C6N8"/>
<evidence type="ECO:0000313" key="2">
    <source>
        <dbReference type="EMBL" id="MBW60895.1"/>
    </source>
</evidence>
<name>A0A2M4C6N8_9DIPT</name>
<reference evidence="2" key="1">
    <citation type="submission" date="2018-01" db="EMBL/GenBank/DDBJ databases">
        <title>An insight into the sialome of Amazonian anophelines.</title>
        <authorList>
            <person name="Ribeiro J.M."/>
            <person name="Scarpassa V."/>
            <person name="Calvo E."/>
        </authorList>
    </citation>
    <scope>NUCLEOTIDE SEQUENCE</scope>
    <source>
        <tissue evidence="2">Salivary glands</tissue>
    </source>
</reference>
<protein>
    <submittedName>
        <fullName evidence="2">Putative secreted protein</fullName>
    </submittedName>
</protein>